<evidence type="ECO:0000313" key="3">
    <source>
        <dbReference type="Proteomes" id="UP000719412"/>
    </source>
</evidence>
<feature type="compositionally biased region" description="Basic and acidic residues" evidence="1">
    <location>
        <begin position="333"/>
        <end position="349"/>
    </location>
</feature>
<reference evidence="2" key="1">
    <citation type="journal article" date="2020" name="J Insects Food Feed">
        <title>The yellow mealworm (Tenebrio molitor) genome: a resource for the emerging insects as food and feed industry.</title>
        <authorList>
            <person name="Eriksson T."/>
            <person name="Andere A."/>
            <person name="Kelstrup H."/>
            <person name="Emery V."/>
            <person name="Picard C."/>
        </authorList>
    </citation>
    <scope>NUCLEOTIDE SEQUENCE</scope>
    <source>
        <strain evidence="2">Stoneville</strain>
        <tissue evidence="2">Whole head</tissue>
    </source>
</reference>
<name>A0A8J6L978_TENMO</name>
<proteinExistence type="predicted"/>
<evidence type="ECO:0000256" key="1">
    <source>
        <dbReference type="SAM" id="MobiDB-lite"/>
    </source>
</evidence>
<evidence type="ECO:0000313" key="2">
    <source>
        <dbReference type="EMBL" id="KAH0810593.1"/>
    </source>
</evidence>
<feature type="compositionally biased region" description="Basic residues" evidence="1">
    <location>
        <begin position="290"/>
        <end position="310"/>
    </location>
</feature>
<dbReference type="Proteomes" id="UP000719412">
    <property type="component" value="Unassembled WGS sequence"/>
</dbReference>
<dbReference type="AlphaFoldDB" id="A0A8J6L978"/>
<accession>A0A8J6L978</accession>
<organism evidence="2 3">
    <name type="scientific">Tenebrio molitor</name>
    <name type="common">Yellow mealworm beetle</name>
    <dbReference type="NCBI Taxonomy" id="7067"/>
    <lineage>
        <taxon>Eukaryota</taxon>
        <taxon>Metazoa</taxon>
        <taxon>Ecdysozoa</taxon>
        <taxon>Arthropoda</taxon>
        <taxon>Hexapoda</taxon>
        <taxon>Insecta</taxon>
        <taxon>Pterygota</taxon>
        <taxon>Neoptera</taxon>
        <taxon>Endopterygota</taxon>
        <taxon>Coleoptera</taxon>
        <taxon>Polyphaga</taxon>
        <taxon>Cucujiformia</taxon>
        <taxon>Tenebrionidae</taxon>
        <taxon>Tenebrio</taxon>
    </lineage>
</organism>
<reference evidence="2" key="2">
    <citation type="submission" date="2021-08" db="EMBL/GenBank/DDBJ databases">
        <authorList>
            <person name="Eriksson T."/>
        </authorList>
    </citation>
    <scope>NUCLEOTIDE SEQUENCE</scope>
    <source>
        <strain evidence="2">Stoneville</strain>
        <tissue evidence="2">Whole head</tissue>
    </source>
</reference>
<keyword evidence="3" id="KW-1185">Reference proteome</keyword>
<feature type="compositionally biased region" description="Basic residues" evidence="1">
    <location>
        <begin position="350"/>
        <end position="366"/>
    </location>
</feature>
<feature type="region of interest" description="Disordered" evidence="1">
    <location>
        <begin position="195"/>
        <end position="215"/>
    </location>
</feature>
<dbReference type="EMBL" id="JABDTM020027397">
    <property type="protein sequence ID" value="KAH0810593.1"/>
    <property type="molecule type" value="Genomic_DNA"/>
</dbReference>
<gene>
    <name evidence="2" type="ORF">GEV33_012203</name>
</gene>
<comment type="caution">
    <text evidence="2">The sequence shown here is derived from an EMBL/GenBank/DDBJ whole genome shotgun (WGS) entry which is preliminary data.</text>
</comment>
<protein>
    <submittedName>
        <fullName evidence="2">Uncharacterized protein</fullName>
    </submittedName>
</protein>
<feature type="compositionally biased region" description="Acidic residues" evidence="1">
    <location>
        <begin position="322"/>
        <end position="332"/>
    </location>
</feature>
<sequence>MKANLKTERNVMMSSARSNARLLHRENDFILKVLTCDTQRKSDSLTSAIIKVSLERERSGLSMKVSREGLVDKNKAEGKEDAMGNCIWRYSKNTSTNQKQIDVDESVGQIECRPKFGPAIFKPINLFVINYEIAVIMSRLLSEKREIFDGIGQDRTSGPAIFTVFIIADYSMNRQIRTCFVMAAFSTGTAPATPLLRKMPRENPPSASNSSGAVSSGSHFWQMAEYESKLNAWCSKMKHNGKYPGLLPHVLRAISERKGGGGSKSISLVENAIRNAYGGRVDPSKNTYTMRRRRRKKEGGRRRRRRRRRSQSTDATSIFSDKDDDYETETDSEAERSRSRTRTPEPSDRGRRRRRSRKRRRKRRNS</sequence>
<feature type="compositionally biased region" description="Low complexity" evidence="1">
    <location>
        <begin position="204"/>
        <end position="215"/>
    </location>
</feature>
<feature type="region of interest" description="Disordered" evidence="1">
    <location>
        <begin position="278"/>
        <end position="366"/>
    </location>
</feature>